<dbReference type="EMBL" id="BAAAEU010000032">
    <property type="protein sequence ID" value="GAA0724978.1"/>
    <property type="molecule type" value="Genomic_DNA"/>
</dbReference>
<evidence type="ECO:0000256" key="1">
    <source>
        <dbReference type="ARBA" id="ARBA00001286"/>
    </source>
</evidence>
<protein>
    <recommendedName>
        <fullName evidence="8">Methylated-DNA--protein-cysteine methyltransferase</fullName>
        <ecNumber evidence="8">2.1.1.63</ecNumber>
    </recommendedName>
    <alternativeName>
        <fullName evidence="8">6-O-methylguanine-DNA methyltransferase</fullName>
        <shortName evidence="8">MGMT</shortName>
    </alternativeName>
    <alternativeName>
        <fullName evidence="8">O-6-methylguanine-DNA-alkyltransferase</fullName>
    </alternativeName>
</protein>
<dbReference type="Gene3D" id="3.30.160.70">
    <property type="entry name" value="Methylated DNA-protein cysteine methyltransferase domain"/>
    <property type="match status" value="1"/>
</dbReference>
<accession>A0ABN1J0Z9</accession>
<keyword evidence="3 8" id="KW-0489">Methyltransferase</keyword>
<evidence type="ECO:0000256" key="6">
    <source>
        <dbReference type="ARBA" id="ARBA00023204"/>
    </source>
</evidence>
<comment type="similarity">
    <text evidence="8">Belongs to the MGMT family.</text>
</comment>
<feature type="domain" description="Methylated-DNA-[protein]-cysteine S-methyltransferase DNA binding" evidence="9">
    <location>
        <begin position="97"/>
        <end position="176"/>
    </location>
</feature>
<comment type="function">
    <text evidence="8">Involved in the cellular defense against the biological effects of O6-methylguanine (O6-MeG) and O4-methylthymine (O4-MeT) in DNA. Repairs the methylated nucleobase in DNA by stoichiometrically transferring the methyl group to a cysteine residue in the enzyme. This is a suicide reaction: the enzyme is irreversibly inactivated.</text>
</comment>
<dbReference type="NCBIfam" id="TIGR00589">
    <property type="entry name" value="ogt"/>
    <property type="match status" value="1"/>
</dbReference>
<keyword evidence="12" id="KW-1185">Reference proteome</keyword>
<feature type="active site" description="Nucleophile; methyl group acceptor" evidence="8">
    <location>
        <position position="148"/>
    </location>
</feature>
<dbReference type="PANTHER" id="PTHR10815">
    <property type="entry name" value="METHYLATED-DNA--PROTEIN-CYSTEINE METHYLTRANSFERASE"/>
    <property type="match status" value="1"/>
</dbReference>
<dbReference type="SUPFAM" id="SSF53155">
    <property type="entry name" value="Methylated DNA-protein cysteine methyltransferase domain"/>
    <property type="match status" value="1"/>
</dbReference>
<gene>
    <name evidence="11" type="ORF">GCM10009105_38070</name>
</gene>
<organism evidence="11 12">
    <name type="scientific">Dokdonella soli</name>
    <dbReference type="NCBI Taxonomy" id="529810"/>
    <lineage>
        <taxon>Bacteria</taxon>
        <taxon>Pseudomonadati</taxon>
        <taxon>Pseudomonadota</taxon>
        <taxon>Gammaproteobacteria</taxon>
        <taxon>Lysobacterales</taxon>
        <taxon>Rhodanobacteraceae</taxon>
        <taxon>Dokdonella</taxon>
    </lineage>
</organism>
<reference evidence="11 12" key="1">
    <citation type="journal article" date="2019" name="Int. J. Syst. Evol. Microbiol.">
        <title>The Global Catalogue of Microorganisms (GCM) 10K type strain sequencing project: providing services to taxonomists for standard genome sequencing and annotation.</title>
        <authorList>
            <consortium name="The Broad Institute Genomics Platform"/>
            <consortium name="The Broad Institute Genome Sequencing Center for Infectious Disease"/>
            <person name="Wu L."/>
            <person name="Ma J."/>
        </authorList>
    </citation>
    <scope>NUCLEOTIDE SEQUENCE [LARGE SCALE GENOMIC DNA]</scope>
    <source>
        <strain evidence="11 12">JCM 15421</strain>
    </source>
</reference>
<proteinExistence type="inferred from homology"/>
<dbReference type="Pfam" id="PF01035">
    <property type="entry name" value="DNA_binding_1"/>
    <property type="match status" value="1"/>
</dbReference>
<dbReference type="SUPFAM" id="SSF46767">
    <property type="entry name" value="Methylated DNA-protein cysteine methyltransferase, C-terminal domain"/>
    <property type="match status" value="1"/>
</dbReference>
<comment type="catalytic activity">
    <reaction evidence="1 8">
        <text>a 4-O-methyl-thymidine in DNA + L-cysteinyl-[protein] = a thymidine in DNA + S-methyl-L-cysteinyl-[protein]</text>
        <dbReference type="Rhea" id="RHEA:53428"/>
        <dbReference type="Rhea" id="RHEA-COMP:10131"/>
        <dbReference type="Rhea" id="RHEA-COMP:10132"/>
        <dbReference type="Rhea" id="RHEA-COMP:13555"/>
        <dbReference type="Rhea" id="RHEA-COMP:13556"/>
        <dbReference type="ChEBI" id="CHEBI:29950"/>
        <dbReference type="ChEBI" id="CHEBI:82612"/>
        <dbReference type="ChEBI" id="CHEBI:137386"/>
        <dbReference type="ChEBI" id="CHEBI:137387"/>
        <dbReference type="EC" id="2.1.1.63"/>
    </reaction>
</comment>
<feature type="domain" description="Methylguanine DNA methyltransferase ribonuclease-like" evidence="10">
    <location>
        <begin position="25"/>
        <end position="92"/>
    </location>
</feature>
<dbReference type="InterPro" id="IPR036388">
    <property type="entry name" value="WH-like_DNA-bd_sf"/>
</dbReference>
<dbReference type="Gene3D" id="1.10.10.10">
    <property type="entry name" value="Winged helix-like DNA-binding domain superfamily/Winged helix DNA-binding domain"/>
    <property type="match status" value="1"/>
</dbReference>
<dbReference type="PROSITE" id="PS00374">
    <property type="entry name" value="MGMT"/>
    <property type="match status" value="1"/>
</dbReference>
<dbReference type="InterPro" id="IPR023546">
    <property type="entry name" value="MGMT"/>
</dbReference>
<dbReference type="InterPro" id="IPR014048">
    <property type="entry name" value="MethylDNA_cys_MeTrfase_DNA-bd"/>
</dbReference>
<comment type="subcellular location">
    <subcellularLocation>
        <location evidence="8">Cytoplasm</location>
    </subcellularLocation>
</comment>
<dbReference type="InterPro" id="IPR001497">
    <property type="entry name" value="MethylDNA_cys_MeTrfase_AS"/>
</dbReference>
<evidence type="ECO:0000259" key="10">
    <source>
        <dbReference type="Pfam" id="PF02870"/>
    </source>
</evidence>
<dbReference type="EC" id="2.1.1.63" evidence="8"/>
<dbReference type="Proteomes" id="UP001501523">
    <property type="component" value="Unassembled WGS sequence"/>
</dbReference>
<keyword evidence="4 8" id="KW-0808">Transferase</keyword>
<keyword evidence="6 8" id="KW-0234">DNA repair</keyword>
<evidence type="ECO:0000313" key="12">
    <source>
        <dbReference type="Proteomes" id="UP001501523"/>
    </source>
</evidence>
<evidence type="ECO:0000256" key="3">
    <source>
        <dbReference type="ARBA" id="ARBA00022603"/>
    </source>
</evidence>
<comment type="miscellaneous">
    <text evidence="8">This enzyme catalyzes only one turnover and therefore is not strictly catalytic. According to one definition, an enzyme is a biocatalyst that acts repeatedly and over many reaction cycles.</text>
</comment>
<evidence type="ECO:0000256" key="5">
    <source>
        <dbReference type="ARBA" id="ARBA00022763"/>
    </source>
</evidence>
<dbReference type="Pfam" id="PF02870">
    <property type="entry name" value="Methyltransf_1N"/>
    <property type="match status" value="1"/>
</dbReference>
<keyword evidence="5 8" id="KW-0227">DNA damage</keyword>
<evidence type="ECO:0000256" key="7">
    <source>
        <dbReference type="ARBA" id="ARBA00049348"/>
    </source>
</evidence>
<dbReference type="InterPro" id="IPR036217">
    <property type="entry name" value="MethylDNA_cys_MeTrfase_DNAb"/>
</dbReference>
<evidence type="ECO:0000256" key="4">
    <source>
        <dbReference type="ARBA" id="ARBA00022679"/>
    </source>
</evidence>
<dbReference type="PANTHER" id="PTHR10815:SF5">
    <property type="entry name" value="METHYLATED-DNA--PROTEIN-CYSTEINE METHYLTRANSFERASE"/>
    <property type="match status" value="1"/>
</dbReference>
<dbReference type="InterPro" id="IPR036631">
    <property type="entry name" value="MGMT_N_sf"/>
</dbReference>
<name>A0ABN1J0Z9_9GAMM</name>
<dbReference type="HAMAP" id="MF_00772">
    <property type="entry name" value="OGT"/>
    <property type="match status" value="1"/>
</dbReference>
<dbReference type="CDD" id="cd06445">
    <property type="entry name" value="ATase"/>
    <property type="match status" value="1"/>
</dbReference>
<evidence type="ECO:0000259" key="9">
    <source>
        <dbReference type="Pfam" id="PF01035"/>
    </source>
</evidence>
<dbReference type="InterPro" id="IPR008332">
    <property type="entry name" value="MethylG_MeTrfase_N"/>
</dbReference>
<comment type="caution">
    <text evidence="11">The sequence shown here is derived from an EMBL/GenBank/DDBJ whole genome shotgun (WGS) entry which is preliminary data.</text>
</comment>
<sequence length="187" mass="20774">MSAHDTLMPFDFVAADETDSGAMDYDYLDTPIGPLLLVADEHGLRHIDFPRADQGERIKRDWRRDRRNLGAAIEQLEAYFDGRLHTFDLALAARGTEFRRCVWNELARIPYGETISYGELARRIGDPSASRAVGAANGANPLPIIVPCHRVIGANGKLTGFGGGLPTKQWLLEHERRHAPRPAFALS</sequence>
<evidence type="ECO:0000256" key="8">
    <source>
        <dbReference type="HAMAP-Rule" id="MF_00772"/>
    </source>
</evidence>
<comment type="catalytic activity">
    <reaction evidence="7 8">
        <text>a 6-O-methyl-2'-deoxyguanosine in DNA + L-cysteinyl-[protein] = S-methyl-L-cysteinyl-[protein] + a 2'-deoxyguanosine in DNA</text>
        <dbReference type="Rhea" id="RHEA:24000"/>
        <dbReference type="Rhea" id="RHEA-COMP:10131"/>
        <dbReference type="Rhea" id="RHEA-COMP:10132"/>
        <dbReference type="Rhea" id="RHEA-COMP:11367"/>
        <dbReference type="Rhea" id="RHEA-COMP:11368"/>
        <dbReference type="ChEBI" id="CHEBI:29950"/>
        <dbReference type="ChEBI" id="CHEBI:82612"/>
        <dbReference type="ChEBI" id="CHEBI:85445"/>
        <dbReference type="ChEBI" id="CHEBI:85448"/>
        <dbReference type="EC" id="2.1.1.63"/>
    </reaction>
</comment>
<evidence type="ECO:0000256" key="2">
    <source>
        <dbReference type="ARBA" id="ARBA00022490"/>
    </source>
</evidence>
<keyword evidence="2 8" id="KW-0963">Cytoplasm</keyword>
<evidence type="ECO:0000313" key="11">
    <source>
        <dbReference type="EMBL" id="GAA0724978.1"/>
    </source>
</evidence>